<gene>
    <name evidence="6" type="ORF">BSL82_04660</name>
</gene>
<protein>
    <recommendedName>
        <fullName evidence="5">Enoyl reductase (ER) domain-containing protein</fullName>
    </recommendedName>
</protein>
<dbReference type="Pfam" id="PF08240">
    <property type="entry name" value="ADH_N"/>
    <property type="match status" value="1"/>
</dbReference>
<evidence type="ECO:0000259" key="5">
    <source>
        <dbReference type="SMART" id="SM00829"/>
    </source>
</evidence>
<keyword evidence="3" id="KW-0862">Zinc</keyword>
<dbReference type="InterPro" id="IPR013149">
    <property type="entry name" value="ADH-like_C"/>
</dbReference>
<dbReference type="PROSITE" id="PS00065">
    <property type="entry name" value="D_2_HYDROXYACID_DH_1"/>
    <property type="match status" value="1"/>
</dbReference>
<dbReference type="InterPro" id="IPR020843">
    <property type="entry name" value="ER"/>
</dbReference>
<sequence>MTQAHGYAALEQGGTLKPFAFARREPGLQDIVVDIRYCGVCHTDLNAVRNILGYYAFPLVPRHEIVGKVVHIGDGVTRFQPGDWAGIGTVIDSCGSCDHCRDGLEPYCRKGATSTYGRPDRHGQMAYGGYADNYVIDERYAFRIPSGLDPASAAPLLCAGITTYSPLRRAGIGARHKVGIVGLGGLGHIAVKWAKMFGAHVTVLTTSADKAADAKRLGANDATVSTDLEAMTALNGTLDFILDTVAASHDLNDYLKLLKLGGELCLVGIPAEQPEISPLLLAAGRRSVSGSMTGGLAETEEMLELAARHRIACDVEIIAMSQINAAFERLGRGDVHYRFVIDMACDI</sequence>
<dbReference type="InterPro" id="IPR013154">
    <property type="entry name" value="ADH-like_N"/>
</dbReference>
<dbReference type="Proteomes" id="UP000182063">
    <property type="component" value="Chromosome"/>
</dbReference>
<comment type="cofactor">
    <cofactor evidence="1">
        <name>Zn(2+)</name>
        <dbReference type="ChEBI" id="CHEBI:29105"/>
    </cofactor>
</comment>
<name>A0A1L3ZSS9_9SPHN</name>
<dbReference type="AlphaFoldDB" id="A0A1L3ZSS9"/>
<evidence type="ECO:0000256" key="1">
    <source>
        <dbReference type="ARBA" id="ARBA00001947"/>
    </source>
</evidence>
<dbReference type="CDD" id="cd05283">
    <property type="entry name" value="CAD1"/>
    <property type="match status" value="1"/>
</dbReference>
<keyword evidence="7" id="KW-1185">Reference proteome</keyword>
<evidence type="ECO:0000256" key="3">
    <source>
        <dbReference type="ARBA" id="ARBA00022833"/>
    </source>
</evidence>
<dbReference type="Gene3D" id="3.40.50.720">
    <property type="entry name" value="NAD(P)-binding Rossmann-like Domain"/>
    <property type="match status" value="1"/>
</dbReference>
<reference evidence="7" key="1">
    <citation type="submission" date="2016-11" db="EMBL/GenBank/DDBJ databases">
        <title>Complete Genome Sequence of alachlor-degrading Sphingomonas sp. strain JJ-A5.</title>
        <authorList>
            <person name="Lee H."/>
            <person name="Ka J.-O."/>
        </authorList>
    </citation>
    <scope>NUCLEOTIDE SEQUENCE [LARGE SCALE GENOMIC DNA]</scope>
    <source>
        <strain evidence="7">JJ-A5</strain>
    </source>
</reference>
<feature type="domain" description="Enoyl reductase (ER)" evidence="5">
    <location>
        <begin position="14"/>
        <end position="341"/>
    </location>
</feature>
<dbReference type="EMBL" id="CP018221">
    <property type="protein sequence ID" value="API58691.1"/>
    <property type="molecule type" value="Genomic_DNA"/>
</dbReference>
<accession>A0A1L3ZSS9</accession>
<dbReference type="FunFam" id="3.40.50.720:FF:000022">
    <property type="entry name" value="Cinnamyl alcohol dehydrogenase"/>
    <property type="match status" value="1"/>
</dbReference>
<evidence type="ECO:0000313" key="7">
    <source>
        <dbReference type="Proteomes" id="UP000182063"/>
    </source>
</evidence>
<dbReference type="InterPro" id="IPR011032">
    <property type="entry name" value="GroES-like_sf"/>
</dbReference>
<dbReference type="SMART" id="SM00829">
    <property type="entry name" value="PKS_ER"/>
    <property type="match status" value="1"/>
</dbReference>
<keyword evidence="2" id="KW-0479">Metal-binding</keyword>
<dbReference type="Gene3D" id="3.90.180.10">
    <property type="entry name" value="Medium-chain alcohol dehydrogenases, catalytic domain"/>
    <property type="match status" value="1"/>
</dbReference>
<evidence type="ECO:0000256" key="2">
    <source>
        <dbReference type="ARBA" id="ARBA00022723"/>
    </source>
</evidence>
<dbReference type="SUPFAM" id="SSF51735">
    <property type="entry name" value="NAD(P)-binding Rossmann-fold domains"/>
    <property type="match status" value="1"/>
</dbReference>
<dbReference type="Pfam" id="PF00107">
    <property type="entry name" value="ADH_zinc_N"/>
    <property type="match status" value="1"/>
</dbReference>
<dbReference type="InterPro" id="IPR036291">
    <property type="entry name" value="NAD(P)-bd_dom_sf"/>
</dbReference>
<dbReference type="InterPro" id="IPR029752">
    <property type="entry name" value="D-isomer_DH_CS1"/>
</dbReference>
<dbReference type="GO" id="GO:0008106">
    <property type="term" value="F:alcohol dehydrogenase (NADP+) activity"/>
    <property type="evidence" value="ECO:0007669"/>
    <property type="project" value="UniProtKB-ARBA"/>
</dbReference>
<keyword evidence="4" id="KW-0560">Oxidoreductase</keyword>
<dbReference type="STRING" id="1921510.BSL82_04660"/>
<dbReference type="PANTHER" id="PTHR42683">
    <property type="entry name" value="ALDEHYDE REDUCTASE"/>
    <property type="match status" value="1"/>
</dbReference>
<dbReference type="SUPFAM" id="SSF50129">
    <property type="entry name" value="GroES-like"/>
    <property type="match status" value="1"/>
</dbReference>
<proteinExistence type="predicted"/>
<dbReference type="RefSeq" id="WP_072596249.1">
    <property type="nucleotide sequence ID" value="NZ_CP018221.1"/>
</dbReference>
<evidence type="ECO:0000313" key="6">
    <source>
        <dbReference type="EMBL" id="API58691.1"/>
    </source>
</evidence>
<organism evidence="6 7">
    <name type="scientific">Tardibacter chloracetimidivorans</name>
    <dbReference type="NCBI Taxonomy" id="1921510"/>
    <lineage>
        <taxon>Bacteria</taxon>
        <taxon>Pseudomonadati</taxon>
        <taxon>Pseudomonadota</taxon>
        <taxon>Alphaproteobacteria</taxon>
        <taxon>Sphingomonadales</taxon>
        <taxon>Sphingomonadaceae</taxon>
        <taxon>Tardibacter</taxon>
    </lineage>
</organism>
<dbReference type="InterPro" id="IPR047109">
    <property type="entry name" value="CAD-like"/>
</dbReference>
<evidence type="ECO:0000256" key="4">
    <source>
        <dbReference type="ARBA" id="ARBA00023002"/>
    </source>
</evidence>
<dbReference type="OrthoDB" id="9806940at2"/>
<dbReference type="KEGG" id="sphj:BSL82_04660"/>
<dbReference type="GO" id="GO:0046872">
    <property type="term" value="F:metal ion binding"/>
    <property type="evidence" value="ECO:0007669"/>
    <property type="project" value="UniProtKB-KW"/>
</dbReference>